<keyword evidence="6 9" id="KW-1133">Transmembrane helix</keyword>
<feature type="transmembrane region" description="Helical" evidence="9">
    <location>
        <begin position="269"/>
        <end position="293"/>
    </location>
</feature>
<dbReference type="PROSITE" id="PS50929">
    <property type="entry name" value="ABC_TM1F"/>
    <property type="match status" value="1"/>
</dbReference>
<keyword evidence="7 9" id="KW-0472">Membrane</keyword>
<feature type="transmembrane region" description="Helical" evidence="9">
    <location>
        <begin position="83"/>
        <end position="103"/>
    </location>
</feature>
<evidence type="ECO:0000256" key="5">
    <source>
        <dbReference type="ARBA" id="ARBA00022840"/>
    </source>
</evidence>
<keyword evidence="5" id="KW-0067">ATP-binding</keyword>
<dbReference type="FunFam" id="1.20.1560.10:FF:000006">
    <property type="entry name" value="ATP-binding cassette, sub-family C (CFTR/MRP), member 9"/>
    <property type="match status" value="1"/>
</dbReference>
<dbReference type="Gene3D" id="1.20.1560.10">
    <property type="entry name" value="ABC transporter type 1, transmembrane domain"/>
    <property type="match status" value="1"/>
</dbReference>
<feature type="domain" description="ABC transporter" evidence="10">
    <location>
        <begin position="639"/>
        <end position="863"/>
    </location>
</feature>
<dbReference type="InterPro" id="IPR011527">
    <property type="entry name" value="ABC1_TM_dom"/>
</dbReference>
<dbReference type="CDD" id="cd18579">
    <property type="entry name" value="ABC_6TM_ABCC_D1"/>
    <property type="match status" value="1"/>
</dbReference>
<dbReference type="GO" id="GO:0016020">
    <property type="term" value="C:membrane"/>
    <property type="evidence" value="ECO:0007669"/>
    <property type="project" value="UniProtKB-SubCell"/>
</dbReference>
<evidence type="ECO:0000256" key="6">
    <source>
        <dbReference type="ARBA" id="ARBA00022989"/>
    </source>
</evidence>
<feature type="transmembrane region" description="Helical" evidence="9">
    <location>
        <begin position="54"/>
        <end position="77"/>
    </location>
</feature>
<name>A0A9P6UKC0_9FUNG</name>
<proteinExistence type="predicted"/>
<dbReference type="InterPro" id="IPR044746">
    <property type="entry name" value="ABCC_6TM_D1"/>
</dbReference>
<gene>
    <name evidence="12" type="ORF">BGZ97_000361</name>
</gene>
<evidence type="ECO:0000256" key="7">
    <source>
        <dbReference type="ARBA" id="ARBA00023136"/>
    </source>
</evidence>
<keyword evidence="13" id="KW-1185">Reference proteome</keyword>
<evidence type="ECO:0000313" key="12">
    <source>
        <dbReference type="EMBL" id="KAG0307539.1"/>
    </source>
</evidence>
<feature type="transmembrane region" description="Helical" evidence="9">
    <location>
        <begin position="502"/>
        <end position="524"/>
    </location>
</feature>
<dbReference type="FunFam" id="3.40.50.300:FF:000997">
    <property type="entry name" value="Multidrug resistance-associated protein 1"/>
    <property type="match status" value="1"/>
</dbReference>
<protein>
    <recommendedName>
        <fullName evidence="14">P-loop containing nucleoside triphosphate hydrolase protein</fullName>
    </recommendedName>
</protein>
<dbReference type="SUPFAM" id="SSF90123">
    <property type="entry name" value="ABC transporter transmembrane region"/>
    <property type="match status" value="1"/>
</dbReference>
<dbReference type="GO" id="GO:0005524">
    <property type="term" value="F:ATP binding"/>
    <property type="evidence" value="ECO:0007669"/>
    <property type="project" value="UniProtKB-KW"/>
</dbReference>
<dbReference type="PROSITE" id="PS00211">
    <property type="entry name" value="ABC_TRANSPORTER_1"/>
    <property type="match status" value="1"/>
</dbReference>
<dbReference type="InterPro" id="IPR036640">
    <property type="entry name" value="ABC1_TM_sf"/>
</dbReference>
<dbReference type="GO" id="GO:0140359">
    <property type="term" value="F:ABC-type transporter activity"/>
    <property type="evidence" value="ECO:0007669"/>
    <property type="project" value="InterPro"/>
</dbReference>
<feature type="region of interest" description="Disordered" evidence="8">
    <location>
        <begin position="875"/>
        <end position="925"/>
    </location>
</feature>
<dbReference type="InterPro" id="IPR050173">
    <property type="entry name" value="ABC_transporter_C-like"/>
</dbReference>
<evidence type="ECO:0000256" key="9">
    <source>
        <dbReference type="SAM" id="Phobius"/>
    </source>
</evidence>
<dbReference type="SMART" id="SM00382">
    <property type="entry name" value="AAA"/>
    <property type="match status" value="1"/>
</dbReference>
<feature type="compositionally biased region" description="Basic and acidic residues" evidence="8">
    <location>
        <begin position="894"/>
        <end position="913"/>
    </location>
</feature>
<dbReference type="OrthoDB" id="6500128at2759"/>
<organism evidence="12 13">
    <name type="scientific">Linnemannia gamsii</name>
    <dbReference type="NCBI Taxonomy" id="64522"/>
    <lineage>
        <taxon>Eukaryota</taxon>
        <taxon>Fungi</taxon>
        <taxon>Fungi incertae sedis</taxon>
        <taxon>Mucoromycota</taxon>
        <taxon>Mortierellomycotina</taxon>
        <taxon>Mortierellomycetes</taxon>
        <taxon>Mortierellales</taxon>
        <taxon>Mortierellaceae</taxon>
        <taxon>Linnemannia</taxon>
    </lineage>
</organism>
<dbReference type="EMBL" id="JAAAIN010001062">
    <property type="protein sequence ID" value="KAG0307539.1"/>
    <property type="molecule type" value="Genomic_DNA"/>
</dbReference>
<dbReference type="Pfam" id="PF00664">
    <property type="entry name" value="ABC_membrane"/>
    <property type="match status" value="1"/>
</dbReference>
<dbReference type="SUPFAM" id="SSF52540">
    <property type="entry name" value="P-loop containing nucleoside triphosphate hydrolases"/>
    <property type="match status" value="1"/>
</dbReference>
<evidence type="ECO:0000256" key="2">
    <source>
        <dbReference type="ARBA" id="ARBA00022448"/>
    </source>
</evidence>
<dbReference type="Proteomes" id="UP000823405">
    <property type="component" value="Unassembled WGS sequence"/>
</dbReference>
<keyword evidence="2" id="KW-0813">Transport</keyword>
<feature type="domain" description="ABC transmembrane type-1" evidence="11">
    <location>
        <begin position="270"/>
        <end position="565"/>
    </location>
</feature>
<evidence type="ECO:0008006" key="14">
    <source>
        <dbReference type="Google" id="ProtNLM"/>
    </source>
</evidence>
<evidence type="ECO:0000256" key="1">
    <source>
        <dbReference type="ARBA" id="ARBA00004141"/>
    </source>
</evidence>
<sequence length="943" mass="104182">MDQGDPTKVWIEYLMHHGGYTTLLGAPAVIATVTFVSRILWLSNKRTPHNYGRTAWIFWPTQLLIALASLLALYIAASPYASNGLSLGSFLMFVAWATALKVNQQEHLYEIRSSDYLFVYYLVTITTSSLALYILHQTPDTPTNKINTTIQNLGAFTVIIALAFVIEALPRRNTKVQIASRQKEHLTPYQQANLWSRWTFHYAQETISIGYVRALRPEDIDGIAPAALKAHINYELVNASWDKEVAAASSKNKSPSLTKAVFRSFKGRIIFLLLGRILGAVLYFMPPALFSTLLRFFVDYNNAIREGTEPPSIQYGLLIATGILIANFAATILIAGSSQGLFELGYQVRAANVAMIYRKSLKLSPQARQKSTVGEITNHMAVDAEKWFTAFSMVPLLLVIPTELIVGCFLLYRILGWSLFAGFAMFFIITPIQGKFAGFMTAYEGDKMGRMDARVRMMSEVLSNIKIVKLYGWEDAFRKKIDGLRGLEIKAEKSLATLRSCFAIFFSSITLLMALATFSVYSTIGGPNFTPGRMTPEVVFVSMGLFSMLNKPLGLASIVISVSIAVKIGIKRIESFLVQEEIDTTAVQRFSRQQIQKNKKAMAIDIKDGTFAWEKEEPVVADAPTPEISAEDAERQPLLSGSTVTTATRTPYRPTLSNINLDIHAGSLTAIVGRIGQGKSSLLNAIMGEMYKKQGSVKVYGDIAYVPQQAWICNATVKDNILFGKPFDQDLYDRIVIASGLQPDLEMLPAGDMTEIGERGINLSGGQKQRISLARAAYQDADVYLLDDPLSAVDAHVDQHLWQHLIGPQGLLKDKTRVLVTHGIHHLENVDKIVVLKDGSVSEVGEYQQLLDSRGAFSQLIQDFSVAKKSKKTVKHQSDSTAVESAAVEEGDVDSERNTIVEDEDQKDKKGDAAGKSGELVEDEAMEEGRVGWSVAAAYVRAV</sequence>
<feature type="transmembrane region" description="Helical" evidence="9">
    <location>
        <begin position="115"/>
        <end position="135"/>
    </location>
</feature>
<feature type="transmembrane region" description="Helical" evidence="9">
    <location>
        <begin position="418"/>
        <end position="443"/>
    </location>
</feature>
<evidence type="ECO:0000313" key="13">
    <source>
        <dbReference type="Proteomes" id="UP000823405"/>
    </source>
</evidence>
<evidence type="ECO:0000256" key="4">
    <source>
        <dbReference type="ARBA" id="ARBA00022741"/>
    </source>
</evidence>
<dbReference type="InterPro" id="IPR027417">
    <property type="entry name" value="P-loop_NTPase"/>
</dbReference>
<feature type="transmembrane region" description="Helical" evidence="9">
    <location>
        <begin position="20"/>
        <end position="42"/>
    </location>
</feature>
<comment type="caution">
    <text evidence="12">The sequence shown here is derived from an EMBL/GenBank/DDBJ whole genome shotgun (WGS) entry which is preliminary data.</text>
</comment>
<keyword evidence="4" id="KW-0547">Nucleotide-binding</keyword>
<accession>A0A9P6UKC0</accession>
<dbReference type="InterPro" id="IPR017871">
    <property type="entry name" value="ABC_transporter-like_CS"/>
</dbReference>
<dbReference type="InterPro" id="IPR003593">
    <property type="entry name" value="AAA+_ATPase"/>
</dbReference>
<evidence type="ECO:0000259" key="11">
    <source>
        <dbReference type="PROSITE" id="PS50929"/>
    </source>
</evidence>
<dbReference type="GO" id="GO:0016887">
    <property type="term" value="F:ATP hydrolysis activity"/>
    <property type="evidence" value="ECO:0007669"/>
    <property type="project" value="InterPro"/>
</dbReference>
<keyword evidence="3 9" id="KW-0812">Transmembrane</keyword>
<comment type="subcellular location">
    <subcellularLocation>
        <location evidence="1">Membrane</location>
        <topology evidence="1">Multi-pass membrane protein</topology>
    </subcellularLocation>
</comment>
<evidence type="ECO:0000259" key="10">
    <source>
        <dbReference type="PROSITE" id="PS50893"/>
    </source>
</evidence>
<reference evidence="12" key="1">
    <citation type="journal article" date="2020" name="Fungal Divers.">
        <title>Resolving the Mortierellaceae phylogeny through synthesis of multi-gene phylogenetics and phylogenomics.</title>
        <authorList>
            <person name="Vandepol N."/>
            <person name="Liber J."/>
            <person name="Desiro A."/>
            <person name="Na H."/>
            <person name="Kennedy M."/>
            <person name="Barry K."/>
            <person name="Grigoriev I.V."/>
            <person name="Miller A.N."/>
            <person name="O'Donnell K."/>
            <person name="Stajich J.E."/>
            <person name="Bonito G."/>
        </authorList>
    </citation>
    <scope>NUCLEOTIDE SEQUENCE</scope>
    <source>
        <strain evidence="12">NVP60</strain>
    </source>
</reference>
<dbReference type="CDD" id="cd03250">
    <property type="entry name" value="ABCC_MRP_domain1"/>
    <property type="match status" value="1"/>
</dbReference>
<dbReference type="PANTHER" id="PTHR24223">
    <property type="entry name" value="ATP-BINDING CASSETTE SUB-FAMILY C"/>
    <property type="match status" value="1"/>
</dbReference>
<dbReference type="Gene3D" id="3.40.50.300">
    <property type="entry name" value="P-loop containing nucleotide triphosphate hydrolases"/>
    <property type="match status" value="1"/>
</dbReference>
<feature type="transmembrane region" description="Helical" evidence="9">
    <location>
        <begin position="150"/>
        <end position="169"/>
    </location>
</feature>
<dbReference type="InterPro" id="IPR003439">
    <property type="entry name" value="ABC_transporter-like_ATP-bd"/>
</dbReference>
<evidence type="ECO:0000256" key="3">
    <source>
        <dbReference type="ARBA" id="ARBA00022692"/>
    </source>
</evidence>
<feature type="transmembrane region" description="Helical" evidence="9">
    <location>
        <begin position="387"/>
        <end position="412"/>
    </location>
</feature>
<dbReference type="PANTHER" id="PTHR24223:SF415">
    <property type="entry name" value="FI20190P1"/>
    <property type="match status" value="1"/>
</dbReference>
<dbReference type="AlphaFoldDB" id="A0A9P6UKC0"/>
<dbReference type="PROSITE" id="PS50893">
    <property type="entry name" value="ABC_TRANSPORTER_2"/>
    <property type="match status" value="1"/>
</dbReference>
<feature type="transmembrane region" description="Helical" evidence="9">
    <location>
        <begin position="313"/>
        <end position="335"/>
    </location>
</feature>
<dbReference type="Pfam" id="PF00005">
    <property type="entry name" value="ABC_tran"/>
    <property type="match status" value="1"/>
</dbReference>
<evidence type="ECO:0000256" key="8">
    <source>
        <dbReference type="SAM" id="MobiDB-lite"/>
    </source>
</evidence>